<feature type="compositionally biased region" description="Basic and acidic residues" evidence="4">
    <location>
        <begin position="601"/>
        <end position="611"/>
    </location>
</feature>
<dbReference type="PROSITE" id="PS01179">
    <property type="entry name" value="PID"/>
    <property type="match status" value="1"/>
</dbReference>
<accession>A0AAN9XZX5</accession>
<dbReference type="SUPFAM" id="SSF47769">
    <property type="entry name" value="SAM/Pointed domain"/>
    <property type="match status" value="2"/>
</dbReference>
<dbReference type="SUPFAM" id="SSF50729">
    <property type="entry name" value="PH domain-like"/>
    <property type="match status" value="1"/>
</dbReference>
<feature type="domain" description="SAM" evidence="6">
    <location>
        <begin position="952"/>
        <end position="1012"/>
    </location>
</feature>
<dbReference type="InterPro" id="IPR006020">
    <property type="entry name" value="PTB/PI_dom"/>
</dbReference>
<feature type="repeat" description="ANK" evidence="3">
    <location>
        <begin position="191"/>
        <end position="223"/>
    </location>
</feature>
<dbReference type="CDD" id="cd01274">
    <property type="entry name" value="PTB_Anks"/>
    <property type="match status" value="1"/>
</dbReference>
<dbReference type="GO" id="GO:0005829">
    <property type="term" value="C:cytosol"/>
    <property type="evidence" value="ECO:0007669"/>
    <property type="project" value="TreeGrafter"/>
</dbReference>
<proteinExistence type="predicted"/>
<dbReference type="SMART" id="SM00248">
    <property type="entry name" value="ANK"/>
    <property type="match status" value="7"/>
</dbReference>
<feature type="domain" description="SAM" evidence="6">
    <location>
        <begin position="866"/>
        <end position="931"/>
    </location>
</feature>
<dbReference type="PROSITE" id="PS50105">
    <property type="entry name" value="SAM_DOMAIN"/>
    <property type="match status" value="2"/>
</dbReference>
<dbReference type="EMBL" id="JBBCAQ010000036">
    <property type="protein sequence ID" value="KAK7575595.1"/>
    <property type="molecule type" value="Genomic_DNA"/>
</dbReference>
<dbReference type="Proteomes" id="UP001367676">
    <property type="component" value="Unassembled WGS sequence"/>
</dbReference>
<dbReference type="PRINTS" id="PR01415">
    <property type="entry name" value="ANKYRIN"/>
</dbReference>
<dbReference type="Pfam" id="PF00536">
    <property type="entry name" value="SAM_1"/>
    <property type="match status" value="1"/>
</dbReference>
<feature type="region of interest" description="Disordered" evidence="4">
    <location>
        <begin position="771"/>
        <end position="794"/>
    </location>
</feature>
<dbReference type="PROSITE" id="PS50088">
    <property type="entry name" value="ANK_REPEAT"/>
    <property type="match status" value="5"/>
</dbReference>
<name>A0AAN9XZX5_9HEMI</name>
<evidence type="ECO:0000256" key="1">
    <source>
        <dbReference type="ARBA" id="ARBA00022737"/>
    </source>
</evidence>
<evidence type="ECO:0000256" key="2">
    <source>
        <dbReference type="ARBA" id="ARBA00023043"/>
    </source>
</evidence>
<feature type="domain" description="PID" evidence="5">
    <location>
        <begin position="1142"/>
        <end position="1272"/>
    </location>
</feature>
<sequence>MGKDQDLLDAARNGNFSVVEKILVSKTKRSGPLASLRRGPGANVQDASGYSALHHAALNGHRDIVELLLTNEASTNIVDVKGSSPLHLAAWSGNVDIVRMLLSHGPSIPNVNLLTKDNETALHCAAQYGHTEVVCLLLEYSCDPTIKNTKQETALDLAAQYGRLETVDMLVRTHPELIHPYNGLSSLNHIFPHTPLHLASRNGHKAVVEVLLARGMNVNVRTSSGTALHEAALCGKTEVVRSLLENRTDLNIRDSQNNTVVDLLKEFPCHADIYSLIKRYHRAMYEERDDLLSTSMSCSPFENPNYSMGSASPTSVSPMHYDPCDRRLSSSCSISAASDIQHYRYGCHNPMGLSKSLMETNYLHDDMMFSRSQDFDSVSVCSTASSSCSRDRRSPYNVHAGPTPPKKPPRRNLSISPTHIVPPSLSSDQNGYDTYEYAFVRINNGQDLNDLNDAQMVNGARKNRENVLRRGKSAEHYADTKFRHSVMIDVNEQKPNVMVRGKSEDLALLDPKYQPIAITSVCGNIPYRTTNPRRKLRRHNNDKSADLCDPSVILSRGDLPFRKVCSYEPSRGPITIERILVASADRCSSLSALKTSQESLLEERPRPEAGGRKQPLRNCPLSPTHYQQPPTPDHPPPSAVLAEKRIHDRIRPLSQEYSNLKRKSRDIETETEEELLLLVFPGTTYDATSNGSLSSSISLSDKSVSTDNNTVEEYVGDVPFAGLFKGSVTPDSDMIPHYTKLERPTSLNHLKNVYAPNSYVANGFSDSSKNDYVATAPASSSRSSTGTQNSVVTTTTNGTDKAAVSSMSILSPFDEQEEWAKISEIMASFGNGIDHKSIVTELEQEFESRLGFTRAETSTINDTSTISFTSVGQWLQSLGFTEFENAFINFGYDDINYLNGVINDCDLKEIGVMRENDRQTILRECTSLPNVVGDYWSSLAAKNNANNVTDLVKEWLDSINLGVYVETFRKNLYNDLDRIKRIWEVELTAFLEITKPGHRRRILASVNEGKLQCPSQPSSTHDLTISTNLDDLHADLDQLKTNIQELEEEIRTKNSTSVKSKCNSTPSHGNSHPSSVATHHSNAGPPEAGTLRHRKKSRPAPPPPPSTHDLEIRNPSELLVGVPSTLKAQWRHKPSVLVTGTVDYTASYMGSTVVKELRGTESTKKSIQKLKKSTSVVDCRTTPEIILAISYRGVKFLNVSDHSLICEHEIRNIHCACQDSEDLTHFAYITKDRASKTHFCHVFCVQTMDQATEVILTLGEAFEVAYQMALKEHSGGASCNGHSRSHSASSSSNTLRKNSTNHFVNHADTLRVTSSASTSVTTPTSSNLSKYLVRNKDGRIPMATLLAEAKFPEIKKLLEIEGASDARMFKRLVLSIGSSEFRALHRVEKEVADEIFALIIHELNCRSENSSQLEKYYRSSYPTNRVSIACELTSKIEPNKTISALNQYFIRDKNSRIPLWTMMVEERFDDLKRALQAAASANEVEILRLVASSMADKTFRETHGICREVADEVFECAADELMTREGTMAQLLDHYNKSYN</sequence>
<dbReference type="SMART" id="SM00454">
    <property type="entry name" value="SAM"/>
    <property type="match status" value="2"/>
</dbReference>
<dbReference type="Gene3D" id="1.10.150.50">
    <property type="entry name" value="Transcription Factor, Ets-1"/>
    <property type="match status" value="2"/>
</dbReference>
<feature type="region of interest" description="Disordered" evidence="4">
    <location>
        <begin position="1277"/>
        <end position="1298"/>
    </location>
</feature>
<feature type="repeat" description="ANK" evidence="3">
    <location>
        <begin position="223"/>
        <end position="255"/>
    </location>
</feature>
<dbReference type="InterPro" id="IPR036770">
    <property type="entry name" value="Ankyrin_rpt-contain_sf"/>
</dbReference>
<feature type="compositionally biased region" description="Low complexity" evidence="4">
    <location>
        <begin position="774"/>
        <end position="794"/>
    </location>
</feature>
<feature type="region of interest" description="Disordered" evidence="4">
    <location>
        <begin position="1050"/>
        <end position="1114"/>
    </location>
</feature>
<evidence type="ECO:0000256" key="4">
    <source>
        <dbReference type="SAM" id="MobiDB-lite"/>
    </source>
</evidence>
<evidence type="ECO:0008006" key="9">
    <source>
        <dbReference type="Google" id="ProtNLM"/>
    </source>
</evidence>
<dbReference type="SUPFAM" id="SSF48403">
    <property type="entry name" value="Ankyrin repeat"/>
    <property type="match status" value="1"/>
</dbReference>
<evidence type="ECO:0000259" key="6">
    <source>
        <dbReference type="PROSITE" id="PS50105"/>
    </source>
</evidence>
<feature type="repeat" description="ANK" evidence="3">
    <location>
        <begin position="81"/>
        <end position="113"/>
    </location>
</feature>
<dbReference type="Pfam" id="PF12796">
    <property type="entry name" value="Ank_2"/>
    <property type="match status" value="3"/>
</dbReference>
<gene>
    <name evidence="7" type="ORF">V9T40_011881</name>
</gene>
<feature type="repeat" description="ANK" evidence="3">
    <location>
        <begin position="117"/>
        <end position="149"/>
    </location>
</feature>
<evidence type="ECO:0000256" key="3">
    <source>
        <dbReference type="PROSITE-ProRule" id="PRU00023"/>
    </source>
</evidence>
<dbReference type="InterPro" id="IPR011993">
    <property type="entry name" value="PH-like_dom_sf"/>
</dbReference>
<evidence type="ECO:0000313" key="7">
    <source>
        <dbReference type="EMBL" id="KAK7575595.1"/>
    </source>
</evidence>
<dbReference type="Gene3D" id="2.30.29.30">
    <property type="entry name" value="Pleckstrin-homology domain (PH domain)/Phosphotyrosine-binding domain (PTB)"/>
    <property type="match status" value="1"/>
</dbReference>
<feature type="region of interest" description="Disordered" evidence="4">
    <location>
        <begin position="594"/>
        <end position="638"/>
    </location>
</feature>
<dbReference type="PANTHER" id="PTHR24174:SF1">
    <property type="entry name" value="IP14385P"/>
    <property type="match status" value="1"/>
</dbReference>
<dbReference type="PROSITE" id="PS50297">
    <property type="entry name" value="ANK_REP_REGION"/>
    <property type="match status" value="5"/>
</dbReference>
<feature type="region of interest" description="Disordered" evidence="4">
    <location>
        <begin position="385"/>
        <end position="427"/>
    </location>
</feature>
<dbReference type="Gene3D" id="1.25.40.20">
    <property type="entry name" value="Ankyrin repeat-containing domain"/>
    <property type="match status" value="2"/>
</dbReference>
<dbReference type="InterPro" id="IPR033635">
    <property type="entry name" value="ANKS1/Caskin"/>
</dbReference>
<evidence type="ECO:0000259" key="5">
    <source>
        <dbReference type="PROSITE" id="PS01179"/>
    </source>
</evidence>
<dbReference type="PANTHER" id="PTHR24174">
    <property type="entry name" value="ANKYRIN REPEAT AND STERILE ALPHA MOTIF DOMAIN-CONTAINING PROTEIN 1"/>
    <property type="match status" value="1"/>
</dbReference>
<feature type="compositionally biased region" description="Polar residues" evidence="4">
    <location>
        <begin position="1053"/>
        <end position="1081"/>
    </location>
</feature>
<dbReference type="InterPro" id="IPR002110">
    <property type="entry name" value="Ankyrin_rpt"/>
</dbReference>
<keyword evidence="2 3" id="KW-0040">ANK repeat</keyword>
<keyword evidence="1" id="KW-0677">Repeat</keyword>
<feature type="compositionally biased region" description="Pro residues" evidence="4">
    <location>
        <begin position="629"/>
        <end position="638"/>
    </location>
</feature>
<evidence type="ECO:0000313" key="8">
    <source>
        <dbReference type="Proteomes" id="UP001367676"/>
    </source>
</evidence>
<protein>
    <recommendedName>
        <fullName evidence="9">Ankyrin repeat and sterile alpha motif domain-containing protein 1B</fullName>
    </recommendedName>
</protein>
<reference evidence="7 8" key="1">
    <citation type="submission" date="2024-03" db="EMBL/GenBank/DDBJ databases">
        <title>Adaptation during the transition from Ophiocordyceps entomopathogen to insect associate is accompanied by gene loss and intensified selection.</title>
        <authorList>
            <person name="Ward C.M."/>
            <person name="Onetto C.A."/>
            <person name="Borneman A.R."/>
        </authorList>
    </citation>
    <scope>NUCLEOTIDE SEQUENCE [LARGE SCALE GENOMIC DNA]</scope>
    <source>
        <strain evidence="7">AWRI1</strain>
        <tissue evidence="7">Single Adult Female</tissue>
    </source>
</reference>
<dbReference type="Pfam" id="PF00640">
    <property type="entry name" value="PID"/>
    <property type="match status" value="1"/>
</dbReference>
<dbReference type="SMART" id="SM00462">
    <property type="entry name" value="PTB"/>
    <property type="match status" value="1"/>
</dbReference>
<dbReference type="InterPro" id="IPR001660">
    <property type="entry name" value="SAM"/>
</dbReference>
<dbReference type="InterPro" id="IPR013761">
    <property type="entry name" value="SAM/pointed_sf"/>
</dbReference>
<dbReference type="Pfam" id="PF07647">
    <property type="entry name" value="SAM_2"/>
    <property type="match status" value="1"/>
</dbReference>
<comment type="caution">
    <text evidence="7">The sequence shown here is derived from an EMBL/GenBank/DDBJ whole genome shotgun (WGS) entry which is preliminary data.</text>
</comment>
<keyword evidence="8" id="KW-1185">Reference proteome</keyword>
<organism evidence="7 8">
    <name type="scientific">Parthenolecanium corni</name>
    <dbReference type="NCBI Taxonomy" id="536013"/>
    <lineage>
        <taxon>Eukaryota</taxon>
        <taxon>Metazoa</taxon>
        <taxon>Ecdysozoa</taxon>
        <taxon>Arthropoda</taxon>
        <taxon>Hexapoda</taxon>
        <taxon>Insecta</taxon>
        <taxon>Pterygota</taxon>
        <taxon>Neoptera</taxon>
        <taxon>Paraneoptera</taxon>
        <taxon>Hemiptera</taxon>
        <taxon>Sternorrhyncha</taxon>
        <taxon>Coccoidea</taxon>
        <taxon>Coccidae</taxon>
        <taxon>Parthenolecanium</taxon>
    </lineage>
</organism>
<feature type="repeat" description="ANK" evidence="3">
    <location>
        <begin position="48"/>
        <end position="80"/>
    </location>
</feature>